<dbReference type="Proteomes" id="UP000317557">
    <property type="component" value="Unassembled WGS sequence"/>
</dbReference>
<accession>A0A521D3B3</accession>
<keyword evidence="2" id="KW-1185">Reference proteome</keyword>
<evidence type="ECO:0000313" key="1">
    <source>
        <dbReference type="EMBL" id="SMO66183.1"/>
    </source>
</evidence>
<sequence length="119" mass="14135">MAVQSIQIKRIYEDVSENDGYRVLVDRLWPRGVSKEAAQLDEWNKRISPSPELRKWFDHDPEKFEEFKKRYKTELADREAVIDELFENAEGQKLTLLYAAKDETHNHAIVLKEFLDELI</sequence>
<dbReference type="InterPro" id="IPR052552">
    <property type="entry name" value="YeaO-like"/>
</dbReference>
<reference evidence="1 2" key="1">
    <citation type="submission" date="2017-05" db="EMBL/GenBank/DDBJ databases">
        <authorList>
            <person name="Varghese N."/>
            <person name="Submissions S."/>
        </authorList>
    </citation>
    <scope>NUCLEOTIDE SEQUENCE [LARGE SCALE GENOMIC DNA]</scope>
    <source>
        <strain evidence="1 2">DSM 21985</strain>
    </source>
</reference>
<protein>
    <submittedName>
        <fullName evidence="1">Uncharacterized conserved protein YeaO, DUF488 family</fullName>
    </submittedName>
</protein>
<dbReference type="RefSeq" id="WP_142454319.1">
    <property type="nucleotide sequence ID" value="NZ_FXTP01000007.1"/>
</dbReference>
<dbReference type="PANTHER" id="PTHR36849">
    <property type="entry name" value="CYTOPLASMIC PROTEIN-RELATED"/>
    <property type="match status" value="1"/>
</dbReference>
<dbReference type="EMBL" id="FXTP01000007">
    <property type="protein sequence ID" value="SMO66183.1"/>
    <property type="molecule type" value="Genomic_DNA"/>
</dbReference>
<dbReference type="AlphaFoldDB" id="A0A521D3B3"/>
<proteinExistence type="predicted"/>
<dbReference type="OrthoDB" id="9790745at2"/>
<dbReference type="Pfam" id="PF22752">
    <property type="entry name" value="DUF488-N3i"/>
    <property type="match status" value="1"/>
</dbReference>
<evidence type="ECO:0000313" key="2">
    <source>
        <dbReference type="Proteomes" id="UP000317557"/>
    </source>
</evidence>
<organism evidence="1 2">
    <name type="scientific">Gracilimonas mengyeensis</name>
    <dbReference type="NCBI Taxonomy" id="1302730"/>
    <lineage>
        <taxon>Bacteria</taxon>
        <taxon>Pseudomonadati</taxon>
        <taxon>Balneolota</taxon>
        <taxon>Balneolia</taxon>
        <taxon>Balneolales</taxon>
        <taxon>Balneolaceae</taxon>
        <taxon>Gracilimonas</taxon>
    </lineage>
</organism>
<name>A0A521D3B3_9BACT</name>
<gene>
    <name evidence="1" type="ORF">SAMN06265219_10771</name>
</gene>
<dbReference type="PANTHER" id="PTHR36849:SF1">
    <property type="entry name" value="CYTOPLASMIC PROTEIN"/>
    <property type="match status" value="1"/>
</dbReference>